<keyword evidence="7 8" id="KW-0472">Membrane</keyword>
<comment type="subcellular location">
    <subcellularLocation>
        <location evidence="1">Cell membrane</location>
        <topology evidence="1">Multi-pass membrane protein</topology>
    </subcellularLocation>
</comment>
<keyword evidence="3 9" id="KW-0328">Glycosyltransferase</keyword>
<feature type="transmembrane region" description="Helical" evidence="8">
    <location>
        <begin position="64"/>
        <end position="96"/>
    </location>
</feature>
<feature type="transmembrane region" description="Helical" evidence="8">
    <location>
        <begin position="117"/>
        <end position="146"/>
    </location>
</feature>
<name>A0A9R1C7S8_9BACT</name>
<dbReference type="PANTHER" id="PTHR33908:SF3">
    <property type="entry name" value="UNDECAPRENYL PHOSPHATE-ALPHA-4-AMINO-4-DEOXY-L-ARABINOSE ARABINOSYL TRANSFERASE"/>
    <property type="match status" value="1"/>
</dbReference>
<feature type="transmembrane region" description="Helical" evidence="8">
    <location>
        <begin position="7"/>
        <end position="24"/>
    </location>
</feature>
<dbReference type="GO" id="GO:0009103">
    <property type="term" value="P:lipopolysaccharide biosynthetic process"/>
    <property type="evidence" value="ECO:0007669"/>
    <property type="project" value="UniProtKB-ARBA"/>
</dbReference>
<evidence type="ECO:0000313" key="10">
    <source>
        <dbReference type="Proteomes" id="UP000825483"/>
    </source>
</evidence>
<dbReference type="Proteomes" id="UP000825483">
    <property type="component" value="Unassembled WGS sequence"/>
</dbReference>
<feature type="transmembrane region" description="Helical" evidence="8">
    <location>
        <begin position="370"/>
        <end position="390"/>
    </location>
</feature>
<evidence type="ECO:0000256" key="5">
    <source>
        <dbReference type="ARBA" id="ARBA00022692"/>
    </source>
</evidence>
<feature type="transmembrane region" description="Helical" evidence="8">
    <location>
        <begin position="402"/>
        <end position="424"/>
    </location>
</feature>
<dbReference type="AlphaFoldDB" id="A0A9R1C7S8"/>
<reference evidence="9" key="1">
    <citation type="journal article" date="2022" name="Int. J. Syst. Evol. Microbiol.">
        <title>Prevotella lacticifex sp. nov., isolated from the rumen of cows.</title>
        <authorList>
            <person name="Shinkai T."/>
            <person name="Ikeyama N."/>
            <person name="Kumagai M."/>
            <person name="Ohmori H."/>
            <person name="Sakamoto M."/>
            <person name="Ohkuma M."/>
            <person name="Mitsumori M."/>
        </authorList>
    </citation>
    <scope>NUCLEOTIDE SEQUENCE</scope>
    <source>
        <strain evidence="9">R5076</strain>
    </source>
</reference>
<gene>
    <name evidence="9" type="ORF">PRLR5076_04460</name>
</gene>
<accession>A0A9R1C7S8</accession>
<sequence length="531" mass="59058">MSEKTNRYLLYAGFIVAVLPVIILRDFTPSNELRYLSIADEALRNHTFFVFTNHGVPYADKPPLYLWIIMLCRWLTGAHRMWLLSLFSVVPALVTVDTVDRWTVNEMGGESRAAARLMTLTTGLFLTAALTIRMDMLMTMFIVLAMREAWNIINGDSRCGSSRWRFPLWLFLAVLTKGPLGLLIPLTTTVVYLIIVRQPWLIKRLWGWTTWISFGGLTALWLTAVWNEGGSGYLYDMTVHQTVGRAVNSFHHKASVVYYLIHYWYCVAPWSLLVAGIIVKALGRGAKRNALQLFFLTAALSIVAMLSCFSAKLQIYMLPAVPFMTYSAAMFLERYSRCPWLRYALALPSAIIVVALPAVLIVRWKIVPEINTTAIVLASTVLSVIGIVALCRLFSANSHGRLLTTINILGSGILIAVFIGASALPRLNAYIGYSTICHEALTVASRFKTTDIRVWRMKRAENMDVYLHSPVTVIPSPALPLPHIATSSKSSSSDPATAPQPYVIISKANLLTWRGITIVARAGDNAVGVAK</sequence>
<feature type="transmembrane region" description="Helical" evidence="8">
    <location>
        <begin position="205"/>
        <end position="226"/>
    </location>
</feature>
<dbReference type="GO" id="GO:0016763">
    <property type="term" value="F:pentosyltransferase activity"/>
    <property type="evidence" value="ECO:0007669"/>
    <property type="project" value="TreeGrafter"/>
</dbReference>
<dbReference type="EMBL" id="BPUB01000001">
    <property type="protein sequence ID" value="GJG57595.1"/>
    <property type="molecule type" value="Genomic_DNA"/>
</dbReference>
<evidence type="ECO:0000256" key="7">
    <source>
        <dbReference type="ARBA" id="ARBA00023136"/>
    </source>
</evidence>
<evidence type="ECO:0000256" key="1">
    <source>
        <dbReference type="ARBA" id="ARBA00004651"/>
    </source>
</evidence>
<comment type="caution">
    <text evidence="9">The sequence shown here is derived from an EMBL/GenBank/DDBJ whole genome shotgun (WGS) entry which is preliminary data.</text>
</comment>
<feature type="transmembrane region" description="Helical" evidence="8">
    <location>
        <begin position="256"/>
        <end position="278"/>
    </location>
</feature>
<dbReference type="GeneID" id="72468499"/>
<keyword evidence="2" id="KW-1003">Cell membrane</keyword>
<evidence type="ECO:0000256" key="3">
    <source>
        <dbReference type="ARBA" id="ARBA00022676"/>
    </source>
</evidence>
<evidence type="ECO:0000256" key="8">
    <source>
        <dbReference type="SAM" id="Phobius"/>
    </source>
</evidence>
<feature type="transmembrane region" description="Helical" evidence="8">
    <location>
        <begin position="344"/>
        <end position="364"/>
    </location>
</feature>
<feature type="transmembrane region" description="Helical" evidence="8">
    <location>
        <begin position="166"/>
        <end position="193"/>
    </location>
</feature>
<organism evidence="9 10">
    <name type="scientific">Prevotella lacticifex</name>
    <dbReference type="NCBI Taxonomy" id="2854755"/>
    <lineage>
        <taxon>Bacteria</taxon>
        <taxon>Pseudomonadati</taxon>
        <taxon>Bacteroidota</taxon>
        <taxon>Bacteroidia</taxon>
        <taxon>Bacteroidales</taxon>
        <taxon>Prevotellaceae</taxon>
        <taxon>Prevotella</taxon>
    </lineage>
</organism>
<evidence type="ECO:0000256" key="6">
    <source>
        <dbReference type="ARBA" id="ARBA00022989"/>
    </source>
</evidence>
<evidence type="ECO:0000256" key="4">
    <source>
        <dbReference type="ARBA" id="ARBA00022679"/>
    </source>
</evidence>
<dbReference type="InterPro" id="IPR050297">
    <property type="entry name" value="LipidA_mod_glycosyltrf_83"/>
</dbReference>
<keyword evidence="6 8" id="KW-1133">Transmembrane helix</keyword>
<evidence type="ECO:0000313" key="9">
    <source>
        <dbReference type="EMBL" id="GJG57595.1"/>
    </source>
</evidence>
<dbReference type="GO" id="GO:0005886">
    <property type="term" value="C:plasma membrane"/>
    <property type="evidence" value="ECO:0007669"/>
    <property type="project" value="UniProtKB-SubCell"/>
</dbReference>
<feature type="transmembrane region" description="Helical" evidence="8">
    <location>
        <begin position="290"/>
        <end position="307"/>
    </location>
</feature>
<keyword evidence="10" id="KW-1185">Reference proteome</keyword>
<keyword evidence="5 8" id="KW-0812">Transmembrane</keyword>
<dbReference type="RefSeq" id="WP_223928047.1">
    <property type="nucleotide sequence ID" value="NZ_BPTU01000003.1"/>
</dbReference>
<dbReference type="GO" id="GO:0010041">
    <property type="term" value="P:response to iron(III) ion"/>
    <property type="evidence" value="ECO:0007669"/>
    <property type="project" value="TreeGrafter"/>
</dbReference>
<evidence type="ECO:0000256" key="2">
    <source>
        <dbReference type="ARBA" id="ARBA00022475"/>
    </source>
</evidence>
<protein>
    <submittedName>
        <fullName evidence="9">Dolichyl-phosphate-mannose--protein mannosyltransferase</fullName>
    </submittedName>
</protein>
<dbReference type="PANTHER" id="PTHR33908">
    <property type="entry name" value="MANNOSYLTRANSFERASE YKCB-RELATED"/>
    <property type="match status" value="1"/>
</dbReference>
<keyword evidence="4" id="KW-0808">Transferase</keyword>
<proteinExistence type="predicted"/>